<dbReference type="PANTHER" id="PTHR30448">
    <property type="entry name" value="RNASE ADAPTER PROTEIN RAPZ"/>
    <property type="match status" value="1"/>
</dbReference>
<reference evidence="7 8" key="1">
    <citation type="submission" date="2019-01" db="EMBL/GenBank/DDBJ databases">
        <title>Geovibrio thiophilus DSM 11263, complete genome.</title>
        <authorList>
            <person name="Spring S."/>
            <person name="Bunk B."/>
            <person name="Sproer C."/>
        </authorList>
    </citation>
    <scope>NUCLEOTIDE SEQUENCE [LARGE SCALE GENOMIC DNA]</scope>
    <source>
        <strain evidence="7 8">DSM 11263</strain>
    </source>
</reference>
<dbReference type="AlphaFoldDB" id="A0A3R5UYQ1"/>
<feature type="binding site" evidence="4">
    <location>
        <begin position="11"/>
        <end position="18"/>
    </location>
    <ligand>
        <name>ATP</name>
        <dbReference type="ChEBI" id="CHEBI:30616"/>
    </ligand>
</feature>
<dbReference type="EMBL" id="CP035108">
    <property type="protein sequence ID" value="QAR33054.1"/>
    <property type="molecule type" value="Genomic_DNA"/>
</dbReference>
<accession>A0A3R5UYQ1</accession>
<evidence type="ECO:0000256" key="1">
    <source>
        <dbReference type="ARBA" id="ARBA00022741"/>
    </source>
</evidence>
<evidence type="ECO:0000256" key="2">
    <source>
        <dbReference type="ARBA" id="ARBA00022840"/>
    </source>
</evidence>
<sequence length="283" mass="32362">MQRVSLVVLTGLSGAGKSRAADVLEDLGYYTVDNFPPQLLEKFLELIFNFNMDVSKVALVIDIRSRNSVKASEVISLLKNNYGAKVLFIEADNATLIKRYKETRRTHPLGSNLPEAIDTERESLREIRETADIVIDTSRKTVHELARQVESYFMDDDSAQLSITVQSFGFKYGVPEDSDLLFDVRFLKNPHFEDDLREKTGREKVVQDYVFSDEKTGIYIEKIKDMLNFLIPNYLTEGKRFLTVSVGCTGGKHRSVAIAENLSKYLKETTKFKIITKHRDMDR</sequence>
<evidence type="ECO:0000259" key="5">
    <source>
        <dbReference type="Pfam" id="PF03668"/>
    </source>
</evidence>
<protein>
    <submittedName>
        <fullName evidence="7">RNase adapter RapZ</fullName>
    </submittedName>
</protein>
<dbReference type="OrthoDB" id="9784461at2"/>
<evidence type="ECO:0000256" key="4">
    <source>
        <dbReference type="HAMAP-Rule" id="MF_00636"/>
    </source>
</evidence>
<dbReference type="PIRSF" id="PIRSF005052">
    <property type="entry name" value="P-loopkin"/>
    <property type="match status" value="1"/>
</dbReference>
<dbReference type="SUPFAM" id="SSF52540">
    <property type="entry name" value="P-loop containing nucleoside triphosphate hydrolases"/>
    <property type="match status" value="1"/>
</dbReference>
<keyword evidence="8" id="KW-1185">Reference proteome</keyword>
<dbReference type="Pfam" id="PF03668">
    <property type="entry name" value="RapZ-like_N"/>
    <property type="match status" value="1"/>
</dbReference>
<dbReference type="InterPro" id="IPR053930">
    <property type="entry name" value="RapZ-like_N"/>
</dbReference>
<dbReference type="GO" id="GO:0005524">
    <property type="term" value="F:ATP binding"/>
    <property type="evidence" value="ECO:0007669"/>
    <property type="project" value="UniProtKB-UniRule"/>
</dbReference>
<name>A0A3R5UYQ1_9BACT</name>
<dbReference type="RefSeq" id="WP_128466340.1">
    <property type="nucleotide sequence ID" value="NZ_CP035108.1"/>
</dbReference>
<keyword evidence="2 4" id="KW-0067">ATP-binding</keyword>
<evidence type="ECO:0000313" key="7">
    <source>
        <dbReference type="EMBL" id="QAR33054.1"/>
    </source>
</evidence>
<dbReference type="NCBIfam" id="NF003828">
    <property type="entry name" value="PRK05416.1"/>
    <property type="match status" value="1"/>
</dbReference>
<evidence type="ECO:0000313" key="8">
    <source>
        <dbReference type="Proteomes" id="UP000287502"/>
    </source>
</evidence>
<proteinExistence type="inferred from homology"/>
<dbReference type="InterPro" id="IPR005337">
    <property type="entry name" value="RapZ-like"/>
</dbReference>
<gene>
    <name evidence="7" type="primary">rapZ</name>
    <name evidence="7" type="ORF">EP073_06415</name>
</gene>
<feature type="domain" description="RapZ C-terminal" evidence="6">
    <location>
        <begin position="162"/>
        <end position="282"/>
    </location>
</feature>
<feature type="binding site" evidence="4">
    <location>
        <begin position="62"/>
        <end position="65"/>
    </location>
    <ligand>
        <name>GTP</name>
        <dbReference type="ChEBI" id="CHEBI:37565"/>
    </ligand>
</feature>
<dbReference type="InterPro" id="IPR027417">
    <property type="entry name" value="P-loop_NTPase"/>
</dbReference>
<dbReference type="KEGG" id="gtl:EP073_06415"/>
<dbReference type="GO" id="GO:0005525">
    <property type="term" value="F:GTP binding"/>
    <property type="evidence" value="ECO:0007669"/>
    <property type="project" value="UniProtKB-UniRule"/>
</dbReference>
<evidence type="ECO:0000259" key="6">
    <source>
        <dbReference type="Pfam" id="PF22740"/>
    </source>
</evidence>
<dbReference type="HAMAP" id="MF_00636">
    <property type="entry name" value="RapZ_like"/>
    <property type="match status" value="1"/>
</dbReference>
<feature type="domain" description="RapZ-like N-terminal" evidence="5">
    <location>
        <begin position="5"/>
        <end position="155"/>
    </location>
</feature>
<evidence type="ECO:0000256" key="3">
    <source>
        <dbReference type="ARBA" id="ARBA00023134"/>
    </source>
</evidence>
<keyword evidence="3 4" id="KW-0342">GTP-binding</keyword>
<dbReference type="PANTHER" id="PTHR30448:SF0">
    <property type="entry name" value="RNASE ADAPTER PROTEIN RAPZ"/>
    <property type="match status" value="1"/>
</dbReference>
<dbReference type="Proteomes" id="UP000287502">
    <property type="component" value="Chromosome"/>
</dbReference>
<keyword evidence="1 4" id="KW-0547">Nucleotide-binding</keyword>
<dbReference type="Gene3D" id="3.40.50.300">
    <property type="entry name" value="P-loop containing nucleotide triphosphate hydrolases"/>
    <property type="match status" value="1"/>
</dbReference>
<dbReference type="Pfam" id="PF22740">
    <property type="entry name" value="PapZ_C"/>
    <property type="match status" value="1"/>
</dbReference>
<organism evidence="7 8">
    <name type="scientific">Geovibrio thiophilus</name>
    <dbReference type="NCBI Taxonomy" id="139438"/>
    <lineage>
        <taxon>Bacteria</taxon>
        <taxon>Pseudomonadati</taxon>
        <taxon>Deferribacterota</taxon>
        <taxon>Deferribacteres</taxon>
        <taxon>Deferribacterales</taxon>
        <taxon>Geovibrionaceae</taxon>
        <taxon>Geovibrio</taxon>
    </lineage>
</organism>
<dbReference type="InterPro" id="IPR053931">
    <property type="entry name" value="RapZ_C"/>
</dbReference>